<dbReference type="InterPro" id="IPR001173">
    <property type="entry name" value="Glyco_trans_2-like"/>
</dbReference>
<keyword evidence="2" id="KW-0812">Transmembrane</keyword>
<sequence length="1239" mass="138120">MSDHPASTRPQAQDTRERLHRSSQEGPDGGESRVAQWVDRVDDLAQELRPPPPQRTQRATHEIASSSEDMDSRKITLPQYPGQVRLRDAQPGARRPSLHSPQAGLSRIPGTPAAGEWSTHAPAGPSSPTARESYPLANHPNRTRRTTSNIPLQDLRGSMRTEQSSSDDESTDLPVGKPPAIPHRNPHRSSPRTDGTAYRPGSNGKQSSFMNAGTNSVPNLGPTLPGSASRPVSVDSNGKALDVSSQAEQPNQQGPVSDAAPRVPLLPSRNPRRGATSMVTASPSTHEQPRIKRSGKVPERCFPPLVAQKDSQHGSASRAKLPKVTNLASPTRHGAVHTPNLGLKSTSFTRNTPRADASRWGLRNSTPTDSGGSSTGSTVTSSNPSTVGQKSSVSGRTKTSSISSTKERKEAMESLKCIRSDVMVNYLYQQALTKSYVSALDLWQGIVLKEKRGKYSCCPPQLLIFENGLLDNVKKMNVCCAMTVSTPVTKTILESTAYVELDHVPMPNGLRVQVLKTMSDLPRCQIHHFAAFLEDLMILVVWDDDPEHLLQRAEDLEAKFVKMIWVNKEEQADEDEKEDPKALAGEGVEAVDPGTLEAGTAGQEERPVMFVSSIIVALTVCLAVACMGFGWRRLAMECKVDKSFLRLALLLLAPVQLFFSMFFFQAVCGNIIQMIGPTSPMKSNSKYYSGKAPKKLDRRDCLPHVTIQMPVYKEGTKAVIRPTVMSVKTAISHYEMQGGTANIFVNDDGMQLLGGEDAQERRDFYDEHQIGWVARPRHDPYGERPFVRRGKFKKASNMNYAMSVSRRVEDKLHHVSRDEDWTDLEEHYEYQNALAAVLEEDKGRTWAEGNIRMGDYILLIDCDTRVPKECFLNGVSEMEQSPQVAVLQFTSGVLNVTTSFFERGITWFTNLIYTAITYAVSTGDVCPFVGHNALMRWSAIQTAAAFEDEDGYEKYWSESHVSEDFDMSLRLQCAGYSLRYAAYTGQGFKEGVSLTVYDELARWEKYAYGCNELLFHPFRYWLTRSPFTPLFRQFITARQIPLPKKITICSYIGTYYAIGSAWLLTVTNYLLTGWGFGLYEKYYSDSFSILFSVTMVFTGLGNLSLAVLRYRLKRGSLVGNYLNNAKWIPMLTIYLGGVSLHVSQAILSHFFEIDMNWGATSKELRDVSFHEELGKVLRQFKGTFLFCLASTLVILLGYWVVPYQWQIRDFASIFPFAMLVGCHFLLPIVLNPALIMLSW</sequence>
<feature type="transmembrane region" description="Helical" evidence="2">
    <location>
        <begin position="1183"/>
        <end position="1201"/>
    </location>
</feature>
<dbReference type="Gene3D" id="3.90.550.10">
    <property type="entry name" value="Spore Coat Polysaccharide Biosynthesis Protein SpsA, Chain A"/>
    <property type="match status" value="1"/>
</dbReference>
<protein>
    <recommendedName>
        <fullName evidence="7">Glycosyltransferase 2-like domain-containing protein</fullName>
    </recommendedName>
</protein>
<feature type="compositionally biased region" description="Polar residues" evidence="1">
    <location>
        <begin position="243"/>
        <end position="255"/>
    </location>
</feature>
<dbReference type="Pfam" id="PF13632">
    <property type="entry name" value="Glyco_trans_2_3"/>
    <property type="match status" value="1"/>
</dbReference>
<evidence type="ECO:0000313" key="5">
    <source>
        <dbReference type="EMBL" id="KAL2292181.1"/>
    </source>
</evidence>
<dbReference type="SUPFAM" id="SSF53448">
    <property type="entry name" value="Nucleotide-diphospho-sugar transferases"/>
    <property type="match status" value="1"/>
</dbReference>
<evidence type="ECO:0008006" key="7">
    <source>
        <dbReference type="Google" id="ProtNLM"/>
    </source>
</evidence>
<feature type="compositionally biased region" description="Basic and acidic residues" evidence="1">
    <location>
        <begin position="14"/>
        <end position="23"/>
    </location>
</feature>
<keyword evidence="6" id="KW-1185">Reference proteome</keyword>
<comment type="caution">
    <text evidence="5">The sequence shown here is derived from an EMBL/GenBank/DDBJ whole genome shotgun (WGS) entry which is preliminary data.</text>
</comment>
<dbReference type="Pfam" id="PF25550">
    <property type="entry name" value="DUF7928"/>
    <property type="match status" value="1"/>
</dbReference>
<keyword evidence="2" id="KW-1133">Transmembrane helix</keyword>
<dbReference type="Proteomes" id="UP001600888">
    <property type="component" value="Unassembled WGS sequence"/>
</dbReference>
<dbReference type="InterPro" id="IPR029044">
    <property type="entry name" value="Nucleotide-diphossugar_trans"/>
</dbReference>
<evidence type="ECO:0000259" key="3">
    <source>
        <dbReference type="Pfam" id="PF13632"/>
    </source>
</evidence>
<feature type="transmembrane region" description="Helical" evidence="2">
    <location>
        <begin position="1055"/>
        <end position="1077"/>
    </location>
</feature>
<accession>A0ABR4FCF2</accession>
<feature type="compositionally biased region" description="Polar residues" evidence="1">
    <location>
        <begin position="389"/>
        <end position="404"/>
    </location>
</feature>
<dbReference type="PANTHER" id="PTHR35408">
    <property type="entry name" value="CHROMOSOME 15, WHOLE GENOME SHOTGUN SEQUENCE"/>
    <property type="match status" value="1"/>
</dbReference>
<feature type="compositionally biased region" description="Polar residues" evidence="1">
    <location>
        <begin position="203"/>
        <end position="218"/>
    </location>
</feature>
<evidence type="ECO:0000313" key="6">
    <source>
        <dbReference type="Proteomes" id="UP001600888"/>
    </source>
</evidence>
<feature type="transmembrane region" description="Helical" evidence="2">
    <location>
        <begin position="643"/>
        <end position="664"/>
    </location>
</feature>
<feature type="transmembrane region" description="Helical" evidence="2">
    <location>
        <begin position="1089"/>
        <end position="1107"/>
    </location>
</feature>
<dbReference type="InterPro" id="IPR057688">
    <property type="entry name" value="DUF7928"/>
</dbReference>
<evidence type="ECO:0000256" key="2">
    <source>
        <dbReference type="SAM" id="Phobius"/>
    </source>
</evidence>
<dbReference type="EMBL" id="JBAWTH010000004">
    <property type="protein sequence ID" value="KAL2292181.1"/>
    <property type="molecule type" value="Genomic_DNA"/>
</dbReference>
<keyword evidence="2" id="KW-0472">Membrane</keyword>
<feature type="transmembrane region" description="Helical" evidence="2">
    <location>
        <begin position="1213"/>
        <end position="1237"/>
    </location>
</feature>
<feature type="compositionally biased region" description="Polar residues" evidence="1">
    <location>
        <begin position="343"/>
        <end position="352"/>
    </location>
</feature>
<feature type="domain" description="Glycosyltransferase 2-like" evidence="3">
    <location>
        <begin position="856"/>
        <end position="1066"/>
    </location>
</feature>
<dbReference type="PANTHER" id="PTHR35408:SF1">
    <property type="entry name" value="GLYCOSYLTRANSFERASE 2-LIKE DOMAIN-CONTAINING PROTEIN"/>
    <property type="match status" value="1"/>
</dbReference>
<evidence type="ECO:0000256" key="1">
    <source>
        <dbReference type="SAM" id="MobiDB-lite"/>
    </source>
</evidence>
<reference evidence="5 6" key="1">
    <citation type="submission" date="2024-03" db="EMBL/GenBank/DDBJ databases">
        <title>A high-quality draft genome sequence of Diaporthe vaccinii, a causative agent of upright dieback and viscid rot disease in cranberry plants.</title>
        <authorList>
            <person name="Sarrasin M."/>
            <person name="Lang B.F."/>
            <person name="Burger G."/>
        </authorList>
    </citation>
    <scope>NUCLEOTIDE SEQUENCE [LARGE SCALE GENOMIC DNA]</scope>
    <source>
        <strain evidence="5 6">IS7</strain>
    </source>
</reference>
<feature type="compositionally biased region" description="Polar residues" evidence="1">
    <location>
        <begin position="277"/>
        <end position="286"/>
    </location>
</feature>
<feature type="domain" description="DUF7928" evidence="4">
    <location>
        <begin position="418"/>
        <end position="575"/>
    </location>
</feature>
<name>A0ABR4FCF2_9PEZI</name>
<proteinExistence type="predicted"/>
<feature type="transmembrane region" description="Helical" evidence="2">
    <location>
        <begin position="608"/>
        <end position="631"/>
    </location>
</feature>
<feature type="compositionally biased region" description="Low complexity" evidence="1">
    <location>
        <begin position="364"/>
        <end position="388"/>
    </location>
</feature>
<organism evidence="5 6">
    <name type="scientific">Diaporthe vaccinii</name>
    <dbReference type="NCBI Taxonomy" id="105482"/>
    <lineage>
        <taxon>Eukaryota</taxon>
        <taxon>Fungi</taxon>
        <taxon>Dikarya</taxon>
        <taxon>Ascomycota</taxon>
        <taxon>Pezizomycotina</taxon>
        <taxon>Sordariomycetes</taxon>
        <taxon>Sordariomycetidae</taxon>
        <taxon>Diaporthales</taxon>
        <taxon>Diaporthaceae</taxon>
        <taxon>Diaporthe</taxon>
        <taxon>Diaporthe eres species complex</taxon>
    </lineage>
</organism>
<gene>
    <name evidence="5" type="ORF">FJTKL_10820</name>
</gene>
<evidence type="ECO:0000259" key="4">
    <source>
        <dbReference type="Pfam" id="PF25550"/>
    </source>
</evidence>
<feature type="region of interest" description="Disordered" evidence="1">
    <location>
        <begin position="1"/>
        <end position="407"/>
    </location>
</feature>